<evidence type="ECO:0000313" key="6">
    <source>
        <dbReference type="EMBL" id="KGX86548.1"/>
    </source>
</evidence>
<keyword evidence="4 6" id="KW-0067">ATP-binding</keyword>
<sequence length="317" mass="36079">MESIIEVNGIRKVYKKRKSKEAFVAVDGISFQVGKGEIMGLLGPNGAGKTTTIKSICGLLVPNEGSISIHGYDSVNDRNKALRHISAVLEGNRNIYWRLTVFENLEYFAGNRGMSKKEILPYIEELLDMFHLQDKRNEVVNNLSRGMQQKLAICVAMMAGTDVILLDEPTLGLDVETGYEVREILKRIAFEEQKTIIISTHDMDVVQDLCNRTVIINQGKVIANEQVSKLLNLFKTSAYKIHLKESLTEEQVKHLEHKFPIHEWEGQILNVNLDHEEAIYDLMDILKMNRTSIETINQTEVNFEEVFMKLVKEEAVS</sequence>
<dbReference type="Proteomes" id="UP000030403">
    <property type="component" value="Unassembled WGS sequence"/>
</dbReference>
<dbReference type="InterPro" id="IPR003593">
    <property type="entry name" value="AAA+_ATPase"/>
</dbReference>
<dbReference type="eggNOG" id="COG1131">
    <property type="taxonomic scope" value="Bacteria"/>
</dbReference>
<evidence type="ECO:0000256" key="3">
    <source>
        <dbReference type="ARBA" id="ARBA00022741"/>
    </source>
</evidence>
<dbReference type="RefSeq" id="WP_027445825.1">
    <property type="nucleotide sequence ID" value="NZ_AULJ01000018.1"/>
</dbReference>
<dbReference type="GO" id="GO:0005524">
    <property type="term" value="F:ATP binding"/>
    <property type="evidence" value="ECO:0007669"/>
    <property type="project" value="UniProtKB-KW"/>
</dbReference>
<dbReference type="STRING" id="1385511.GCA_000425225_01796"/>
<comment type="caution">
    <text evidence="6">The sequence shown here is derived from an EMBL/GenBank/DDBJ whole genome shotgun (WGS) entry which is preliminary data.</text>
</comment>
<accession>A0A0A5G5X0</accession>
<dbReference type="InterPro" id="IPR027417">
    <property type="entry name" value="P-loop_NTPase"/>
</dbReference>
<dbReference type="SUPFAM" id="SSF52540">
    <property type="entry name" value="P-loop containing nucleoside triphosphate hydrolases"/>
    <property type="match status" value="1"/>
</dbReference>
<evidence type="ECO:0000256" key="1">
    <source>
        <dbReference type="ARBA" id="ARBA00005417"/>
    </source>
</evidence>
<name>A0A0A5G5X0_9BACI</name>
<dbReference type="PROSITE" id="PS50893">
    <property type="entry name" value="ABC_TRANSPORTER_2"/>
    <property type="match status" value="1"/>
</dbReference>
<comment type="similarity">
    <text evidence="1">Belongs to the ABC transporter superfamily.</text>
</comment>
<evidence type="ECO:0000259" key="5">
    <source>
        <dbReference type="PROSITE" id="PS50893"/>
    </source>
</evidence>
<evidence type="ECO:0000256" key="4">
    <source>
        <dbReference type="ARBA" id="ARBA00022840"/>
    </source>
</evidence>
<keyword evidence="2" id="KW-0813">Transport</keyword>
<gene>
    <name evidence="6" type="ORF">N783_12075</name>
</gene>
<dbReference type="OrthoDB" id="9804819at2"/>
<dbReference type="InterPro" id="IPR050763">
    <property type="entry name" value="ABC_transporter_ATP-binding"/>
</dbReference>
<evidence type="ECO:0000256" key="2">
    <source>
        <dbReference type="ARBA" id="ARBA00022448"/>
    </source>
</evidence>
<dbReference type="PANTHER" id="PTHR42711">
    <property type="entry name" value="ABC TRANSPORTER ATP-BINDING PROTEIN"/>
    <property type="match status" value="1"/>
</dbReference>
<evidence type="ECO:0000313" key="7">
    <source>
        <dbReference type="Proteomes" id="UP000030403"/>
    </source>
</evidence>
<dbReference type="PANTHER" id="PTHR42711:SF5">
    <property type="entry name" value="ABC TRANSPORTER ATP-BINDING PROTEIN NATA"/>
    <property type="match status" value="1"/>
</dbReference>
<organism evidence="6 7">
    <name type="scientific">Pontibacillus marinus BH030004 = DSM 16465</name>
    <dbReference type="NCBI Taxonomy" id="1385511"/>
    <lineage>
        <taxon>Bacteria</taxon>
        <taxon>Bacillati</taxon>
        <taxon>Bacillota</taxon>
        <taxon>Bacilli</taxon>
        <taxon>Bacillales</taxon>
        <taxon>Bacillaceae</taxon>
        <taxon>Pontibacillus</taxon>
    </lineage>
</organism>
<dbReference type="SMART" id="SM00382">
    <property type="entry name" value="AAA"/>
    <property type="match status" value="1"/>
</dbReference>
<keyword evidence="3" id="KW-0547">Nucleotide-binding</keyword>
<proteinExistence type="inferred from homology"/>
<dbReference type="InterPro" id="IPR003439">
    <property type="entry name" value="ABC_transporter-like_ATP-bd"/>
</dbReference>
<dbReference type="AlphaFoldDB" id="A0A0A5G5X0"/>
<dbReference type="EMBL" id="AVPF01000030">
    <property type="protein sequence ID" value="KGX86548.1"/>
    <property type="molecule type" value="Genomic_DNA"/>
</dbReference>
<dbReference type="Pfam" id="PF00005">
    <property type="entry name" value="ABC_tran"/>
    <property type="match status" value="1"/>
</dbReference>
<dbReference type="GO" id="GO:0016887">
    <property type="term" value="F:ATP hydrolysis activity"/>
    <property type="evidence" value="ECO:0007669"/>
    <property type="project" value="InterPro"/>
</dbReference>
<feature type="domain" description="ABC transporter" evidence="5">
    <location>
        <begin position="5"/>
        <end position="243"/>
    </location>
</feature>
<keyword evidence="7" id="KW-1185">Reference proteome</keyword>
<reference evidence="6 7" key="1">
    <citation type="submission" date="2013-08" db="EMBL/GenBank/DDBJ databases">
        <authorList>
            <person name="Huang J."/>
            <person name="Wang G."/>
        </authorList>
    </citation>
    <scope>NUCLEOTIDE SEQUENCE [LARGE SCALE GENOMIC DNA]</scope>
    <source>
        <strain evidence="6 7">BH030004</strain>
    </source>
</reference>
<protein>
    <submittedName>
        <fullName evidence="6">ABC transporter ATP-binding protein</fullName>
    </submittedName>
</protein>
<dbReference type="Gene3D" id="3.40.50.300">
    <property type="entry name" value="P-loop containing nucleotide triphosphate hydrolases"/>
    <property type="match status" value="1"/>
</dbReference>